<dbReference type="Gene3D" id="3.40.50.1000">
    <property type="entry name" value="HAD superfamily/HAD-like"/>
    <property type="match status" value="1"/>
</dbReference>
<dbReference type="EMBL" id="FRAU01000001">
    <property type="protein sequence ID" value="SHK17976.1"/>
    <property type="molecule type" value="Genomic_DNA"/>
</dbReference>
<dbReference type="SFLD" id="SFLDG01129">
    <property type="entry name" value="C1.5:_HAD__Beta-PGM__Phosphata"/>
    <property type="match status" value="1"/>
</dbReference>
<dbReference type="GO" id="GO:0008967">
    <property type="term" value="F:phosphoglycolate phosphatase activity"/>
    <property type="evidence" value="ECO:0007669"/>
    <property type="project" value="UniProtKB-EC"/>
</dbReference>
<dbReference type="AlphaFoldDB" id="A0A1M6QCS5"/>
<dbReference type="InterPro" id="IPR023198">
    <property type="entry name" value="PGP-like_dom2"/>
</dbReference>
<dbReference type="InterPro" id="IPR041492">
    <property type="entry name" value="HAD_2"/>
</dbReference>
<dbReference type="SFLD" id="SFLDS00003">
    <property type="entry name" value="Haloacid_Dehalogenase"/>
    <property type="match status" value="1"/>
</dbReference>
<comment type="catalytic activity">
    <reaction evidence="1">
        <text>2-phosphoglycolate + H2O = glycolate + phosphate</text>
        <dbReference type="Rhea" id="RHEA:14369"/>
        <dbReference type="ChEBI" id="CHEBI:15377"/>
        <dbReference type="ChEBI" id="CHEBI:29805"/>
        <dbReference type="ChEBI" id="CHEBI:43474"/>
        <dbReference type="ChEBI" id="CHEBI:58033"/>
        <dbReference type="EC" id="3.1.3.18"/>
    </reaction>
</comment>
<sequence>MRVLIEVPLLICDFDGTVARLHLDWRALKQRLARAAQGWGMVWDEGAGIDKNLRRLRIEKGGDAFKELCRLIAEEEAAAFDPASVHPVLYEVLRKRRSRPVGIVSSNTHAALSQIFNHSIWREITPYIVGKEDVWSGKPSPEGLLKVCHFFNIDPRNAIYVGDTELDQLAAFQAGITFVNIEQCI</sequence>
<gene>
    <name evidence="5" type="ORF">SAMN04488087_0565</name>
</gene>
<dbReference type="STRING" id="633813.SAMN04488087_0565"/>
<dbReference type="EC" id="3.1.3.18" evidence="4"/>
<comment type="similarity">
    <text evidence="3">Belongs to the HAD-like hydrolase superfamily. CbbY/CbbZ/Gph/YieH family.</text>
</comment>
<organism evidence="5 6">
    <name type="scientific">Rhodothermus profundi</name>
    <dbReference type="NCBI Taxonomy" id="633813"/>
    <lineage>
        <taxon>Bacteria</taxon>
        <taxon>Pseudomonadati</taxon>
        <taxon>Rhodothermota</taxon>
        <taxon>Rhodothermia</taxon>
        <taxon>Rhodothermales</taxon>
        <taxon>Rhodothermaceae</taxon>
        <taxon>Rhodothermus</taxon>
    </lineage>
</organism>
<evidence type="ECO:0000256" key="1">
    <source>
        <dbReference type="ARBA" id="ARBA00000830"/>
    </source>
</evidence>
<dbReference type="InterPro" id="IPR023214">
    <property type="entry name" value="HAD_sf"/>
</dbReference>
<dbReference type="PANTHER" id="PTHR43434:SF1">
    <property type="entry name" value="PHOSPHOGLYCOLATE PHOSPHATASE"/>
    <property type="match status" value="1"/>
</dbReference>
<dbReference type="NCBIfam" id="TIGR01549">
    <property type="entry name" value="HAD-SF-IA-v1"/>
    <property type="match status" value="1"/>
</dbReference>
<evidence type="ECO:0000313" key="5">
    <source>
        <dbReference type="EMBL" id="SHK17976.1"/>
    </source>
</evidence>
<proteinExistence type="inferred from homology"/>
<name>A0A1M6QCS5_9BACT</name>
<dbReference type="Gene3D" id="1.10.150.240">
    <property type="entry name" value="Putative phosphatase, domain 2"/>
    <property type="match status" value="1"/>
</dbReference>
<dbReference type="InterPro" id="IPR050155">
    <property type="entry name" value="HAD-like_hydrolase_sf"/>
</dbReference>
<dbReference type="InterPro" id="IPR006439">
    <property type="entry name" value="HAD-SF_hydro_IA"/>
</dbReference>
<dbReference type="GO" id="GO:0006281">
    <property type="term" value="P:DNA repair"/>
    <property type="evidence" value="ECO:0007669"/>
    <property type="project" value="TreeGrafter"/>
</dbReference>
<dbReference type="Pfam" id="PF13419">
    <property type="entry name" value="HAD_2"/>
    <property type="match status" value="1"/>
</dbReference>
<accession>A0A1M6QCS5</accession>
<dbReference type="InterPro" id="IPR036412">
    <property type="entry name" value="HAD-like_sf"/>
</dbReference>
<dbReference type="RefSeq" id="WP_072714415.1">
    <property type="nucleotide sequence ID" value="NZ_FRAU01000001.1"/>
</dbReference>
<evidence type="ECO:0000256" key="4">
    <source>
        <dbReference type="ARBA" id="ARBA00013078"/>
    </source>
</evidence>
<evidence type="ECO:0000256" key="3">
    <source>
        <dbReference type="ARBA" id="ARBA00006171"/>
    </source>
</evidence>
<dbReference type="OrthoDB" id="9797743at2"/>
<keyword evidence="6" id="KW-1185">Reference proteome</keyword>
<dbReference type="SUPFAM" id="SSF56784">
    <property type="entry name" value="HAD-like"/>
    <property type="match status" value="1"/>
</dbReference>
<protein>
    <recommendedName>
        <fullName evidence="4">phosphoglycolate phosphatase</fullName>
        <ecNumber evidence="4">3.1.3.18</ecNumber>
    </recommendedName>
</protein>
<evidence type="ECO:0000256" key="2">
    <source>
        <dbReference type="ARBA" id="ARBA00004818"/>
    </source>
</evidence>
<evidence type="ECO:0000313" key="6">
    <source>
        <dbReference type="Proteomes" id="UP000185812"/>
    </source>
</evidence>
<dbReference type="Proteomes" id="UP000185812">
    <property type="component" value="Unassembled WGS sequence"/>
</dbReference>
<dbReference type="PANTHER" id="PTHR43434">
    <property type="entry name" value="PHOSPHOGLYCOLATE PHOSPHATASE"/>
    <property type="match status" value="1"/>
</dbReference>
<comment type="pathway">
    <text evidence="2">Organic acid metabolism; glycolate biosynthesis; glycolate from 2-phosphoglycolate: step 1/1.</text>
</comment>
<reference evidence="6" key="1">
    <citation type="submission" date="2016-11" db="EMBL/GenBank/DDBJ databases">
        <authorList>
            <person name="Varghese N."/>
            <person name="Submissions S."/>
        </authorList>
    </citation>
    <scope>NUCLEOTIDE SEQUENCE [LARGE SCALE GENOMIC DNA]</scope>
    <source>
        <strain evidence="6">DSM 22212</strain>
    </source>
</reference>